<evidence type="ECO:0000313" key="1">
    <source>
        <dbReference type="EMBL" id="MFB9738126.1"/>
    </source>
</evidence>
<accession>A0ABV5VJX3</accession>
<gene>
    <name evidence="1" type="ORF">ACFFRO_23880</name>
</gene>
<organism evidence="1 2">
    <name type="scientific">Streptomyces thermocoprophilus</name>
    <dbReference type="NCBI Taxonomy" id="78356"/>
    <lineage>
        <taxon>Bacteria</taxon>
        <taxon>Bacillati</taxon>
        <taxon>Actinomycetota</taxon>
        <taxon>Actinomycetes</taxon>
        <taxon>Kitasatosporales</taxon>
        <taxon>Streptomycetaceae</taxon>
        <taxon>Streptomyces</taxon>
    </lineage>
</organism>
<dbReference type="Proteomes" id="UP001589703">
    <property type="component" value="Unassembled WGS sequence"/>
</dbReference>
<proteinExistence type="predicted"/>
<protein>
    <submittedName>
        <fullName evidence="1">Uncharacterized protein</fullName>
    </submittedName>
</protein>
<sequence>MTAPRFRCLGFHPATGKDAYAVAVPGGILDALADVRVRQAAAALHAVVGAVLEAGKATDAELAAFVPSLHAVLGDCLEATALE</sequence>
<keyword evidence="2" id="KW-1185">Reference proteome</keyword>
<comment type="caution">
    <text evidence="1">The sequence shown here is derived from an EMBL/GenBank/DDBJ whole genome shotgun (WGS) entry which is preliminary data.</text>
</comment>
<evidence type="ECO:0000313" key="2">
    <source>
        <dbReference type="Proteomes" id="UP001589703"/>
    </source>
</evidence>
<dbReference type="RefSeq" id="WP_247469156.1">
    <property type="nucleotide sequence ID" value="NZ_JBHMAR010000040.1"/>
</dbReference>
<dbReference type="EMBL" id="JBHMAR010000040">
    <property type="protein sequence ID" value="MFB9738126.1"/>
    <property type="molecule type" value="Genomic_DNA"/>
</dbReference>
<reference evidence="1 2" key="1">
    <citation type="submission" date="2024-09" db="EMBL/GenBank/DDBJ databases">
        <authorList>
            <person name="Sun Q."/>
            <person name="Mori K."/>
        </authorList>
    </citation>
    <scope>NUCLEOTIDE SEQUENCE [LARGE SCALE GENOMIC DNA]</scope>
    <source>
        <strain evidence="1 2">JCM 10918</strain>
    </source>
</reference>
<name>A0ABV5VJX3_9ACTN</name>